<protein>
    <recommendedName>
        <fullName evidence="3">WG repeat-containing protein</fullName>
    </recommendedName>
</protein>
<evidence type="ECO:0008006" key="3">
    <source>
        <dbReference type="Google" id="ProtNLM"/>
    </source>
</evidence>
<dbReference type="Pfam" id="PF14903">
    <property type="entry name" value="WG_beta_rep"/>
    <property type="match status" value="4"/>
</dbReference>
<dbReference type="KEGG" id="ptan:CRYO30217_02926"/>
<evidence type="ECO:0000313" key="1">
    <source>
        <dbReference type="EMBL" id="CAG5085900.1"/>
    </source>
</evidence>
<dbReference type="RefSeq" id="WP_258543123.1">
    <property type="nucleotide sequence ID" value="NZ_OU015584.1"/>
</dbReference>
<organism evidence="1 2">
    <name type="scientific">Parvicella tangerina</name>
    <dbReference type="NCBI Taxonomy" id="2829795"/>
    <lineage>
        <taxon>Bacteria</taxon>
        <taxon>Pseudomonadati</taxon>
        <taxon>Bacteroidota</taxon>
        <taxon>Flavobacteriia</taxon>
        <taxon>Flavobacteriales</taxon>
        <taxon>Parvicellaceae</taxon>
        <taxon>Parvicella</taxon>
    </lineage>
</organism>
<dbReference type="PANTHER" id="PTHR37841">
    <property type="entry name" value="GLR2918 PROTEIN"/>
    <property type="match status" value="1"/>
</dbReference>
<accession>A0A916JRE3</accession>
<dbReference type="InterPro" id="IPR032774">
    <property type="entry name" value="WG_beta_rep"/>
</dbReference>
<dbReference type="EMBL" id="OU015584">
    <property type="protein sequence ID" value="CAG5085900.1"/>
    <property type="molecule type" value="Genomic_DNA"/>
</dbReference>
<evidence type="ECO:0000313" key="2">
    <source>
        <dbReference type="Proteomes" id="UP000683507"/>
    </source>
</evidence>
<keyword evidence="2" id="KW-1185">Reference proteome</keyword>
<reference evidence="1" key="1">
    <citation type="submission" date="2021-04" db="EMBL/GenBank/DDBJ databases">
        <authorList>
            <person name="Rodrigo-Torres L."/>
            <person name="Arahal R. D."/>
            <person name="Lucena T."/>
        </authorList>
    </citation>
    <scope>NUCLEOTIDE SEQUENCE</scope>
    <source>
        <strain evidence="1">AS29M-1</strain>
    </source>
</reference>
<dbReference type="AlphaFoldDB" id="A0A916JRE3"/>
<dbReference type="Proteomes" id="UP000683507">
    <property type="component" value="Chromosome"/>
</dbReference>
<dbReference type="PANTHER" id="PTHR37841:SF1">
    <property type="entry name" value="DUF3298 DOMAIN-CONTAINING PROTEIN"/>
    <property type="match status" value="1"/>
</dbReference>
<gene>
    <name evidence="1" type="ORF">CRYO30217_02926</name>
</gene>
<name>A0A916JRE3_9FLAO</name>
<proteinExistence type="predicted"/>
<sequence length="634" mass="73877">MNSFLKYGALVLMLLVSLDGFTQPEPRQLEGKWGFVNDKGEWVVKAKYDEVKPFSEDLAAVRKKDKWGFIFESGKWAIKPRFSKVTSFSEGKAGVVWLKKSNGLWGFIDRQGLPIIAPAFSGVKKFKNNECEVKLPGMLPHQVIVINEKGKQLSPPHLKREKRNGYYHIISQKSNKQYIYCYVDKDGKLISPWSLDDYELGKKRQMIRVTAADDDSFNPDDILLSESEFYLFAYLNEQGEVASKWYREIRDYHLGYAVVRRDHRYCFIDAEYNEVTPLDFREVRRLNDDYCVAQISEESFVLLNYKGERIGKEFHGYDIFDEDHLIGYSMEEIGDDRQYKEALFDYDGNQKSGWYLKIYPKSSAYYRVLDDEYVETENGWEKKIFYNYIVDSTGEVLSHWRPTHEIKIEVDDFKLKDSIYHFLHQPKSPYYIEKTFFQSIFIYDLELDGDVLRFNGGDFYDGMALVSNLYSEDTIVKEVNGITFKIPDMRYGFMDWNGDLRLACKLEYTSSMTNGKAVYRKGDKYGVINYKGKVSLPPKYDLIGNFGNGLAPCYKDTAWCYIDFKGKEILPAKYDDVRPFKHGYAAVKVDKKWGLIDVRGREVLKMKYRKPPEALGRNKVKVLVDGVGYEIISL</sequence>